<organism evidence="4 5">
    <name type="scientific">Allochromatium palmeri</name>
    <dbReference type="NCBI Taxonomy" id="231048"/>
    <lineage>
        <taxon>Bacteria</taxon>
        <taxon>Pseudomonadati</taxon>
        <taxon>Pseudomonadota</taxon>
        <taxon>Gammaproteobacteria</taxon>
        <taxon>Chromatiales</taxon>
        <taxon>Chromatiaceae</taxon>
        <taxon>Allochromatium</taxon>
    </lineage>
</organism>
<proteinExistence type="predicted"/>
<dbReference type="AlphaFoldDB" id="A0A6N8EHT9"/>
<feature type="compositionally biased region" description="Low complexity" evidence="2">
    <location>
        <begin position="116"/>
        <end position="136"/>
    </location>
</feature>
<keyword evidence="5" id="KW-1185">Reference proteome</keyword>
<feature type="coiled-coil region" evidence="1">
    <location>
        <begin position="210"/>
        <end position="293"/>
    </location>
</feature>
<protein>
    <submittedName>
        <fullName evidence="4">Uncharacterized protein</fullName>
    </submittedName>
</protein>
<evidence type="ECO:0000313" key="4">
    <source>
        <dbReference type="EMBL" id="MTW22077.1"/>
    </source>
</evidence>
<dbReference type="OrthoDB" id="5763374at2"/>
<evidence type="ECO:0000313" key="5">
    <source>
        <dbReference type="Proteomes" id="UP000434044"/>
    </source>
</evidence>
<keyword evidence="3" id="KW-0472">Membrane</keyword>
<comment type="caution">
    <text evidence="4">The sequence shown here is derived from an EMBL/GenBank/DDBJ whole genome shotgun (WGS) entry which is preliminary data.</text>
</comment>
<dbReference type="SUPFAM" id="SSF57997">
    <property type="entry name" value="Tropomyosin"/>
    <property type="match status" value="1"/>
</dbReference>
<dbReference type="Proteomes" id="UP000434044">
    <property type="component" value="Unassembled WGS sequence"/>
</dbReference>
<evidence type="ECO:0000256" key="3">
    <source>
        <dbReference type="SAM" id="Phobius"/>
    </source>
</evidence>
<reference evidence="4 5" key="1">
    <citation type="submission" date="2019-11" db="EMBL/GenBank/DDBJ databases">
        <title>Whole-genome sequence of the anaerobic purple sulfur bacterium Allochromatium palmeri DSM 15591.</title>
        <authorList>
            <person name="Kyndt J.A."/>
            <person name="Meyer T.E."/>
        </authorList>
    </citation>
    <scope>NUCLEOTIDE SEQUENCE [LARGE SCALE GENOMIC DNA]</scope>
    <source>
        <strain evidence="4 5">DSM 15591</strain>
    </source>
</reference>
<sequence>MTLSHYVWIYGLAEALVVVVILAIVLGIKWWRLRRERQSWLGFSARIDSLIADELARARNKQPDRPELRDARIATLHALSGPFQDERLIEDQAWEEVVGFIDRCFDGLAQTHSQAPARPAVAATAPAHEAETSAPSEDTDSDIDALLAHYQAGRSTLSSSQSSGNELNQKYQELLGLQDGLMASIKVASKGGVINMNALQQELETFVQSNQAFMQAAHNAERNINLLEQQFDESEERIHNLQVTINNYRKSAHKLVTERDMLQEEKQQFISQLELKEKVIARINRNYETLRREYTKIYDLQ</sequence>
<keyword evidence="3" id="KW-0812">Transmembrane</keyword>
<accession>A0A6N8EHT9</accession>
<keyword evidence="3" id="KW-1133">Transmembrane helix</keyword>
<keyword evidence="1" id="KW-0175">Coiled coil</keyword>
<dbReference type="RefSeq" id="WP_155450652.1">
    <property type="nucleotide sequence ID" value="NZ_WNKT01000031.1"/>
</dbReference>
<feature type="region of interest" description="Disordered" evidence="2">
    <location>
        <begin position="116"/>
        <end position="140"/>
    </location>
</feature>
<evidence type="ECO:0000256" key="1">
    <source>
        <dbReference type="SAM" id="Coils"/>
    </source>
</evidence>
<name>A0A6N8EHT9_9GAMM</name>
<feature type="transmembrane region" description="Helical" evidence="3">
    <location>
        <begin position="6"/>
        <end position="28"/>
    </location>
</feature>
<dbReference type="EMBL" id="WNKT01000031">
    <property type="protein sequence ID" value="MTW22077.1"/>
    <property type="molecule type" value="Genomic_DNA"/>
</dbReference>
<gene>
    <name evidence="4" type="ORF">GJ668_13380</name>
</gene>
<evidence type="ECO:0000256" key="2">
    <source>
        <dbReference type="SAM" id="MobiDB-lite"/>
    </source>
</evidence>